<proteinExistence type="predicted"/>
<keyword evidence="2" id="KW-0560">Oxidoreductase</keyword>
<evidence type="ECO:0000256" key="2">
    <source>
        <dbReference type="ARBA" id="ARBA00023002"/>
    </source>
</evidence>
<feature type="domain" description="NADH:flavin oxidoreductase/NADH oxidase N-terminal" evidence="3">
    <location>
        <begin position="163"/>
        <end position="374"/>
    </location>
</feature>
<sequence>MVPWRSNDEGFVTPEVVAWYERFARGRPGVIVIEATGIRDVPSGPLLRAGHERYVEGLSRLVDAVKKASDGETRLFVQLIDFLSIKRRPKREAFLSRFLKMTPELQQRLAQFSKPLLELTDDELQSVLDRRDWEALQFGLRERVTDTHLSHIAELPTFLPALFGAAAERCGRAGFDGIELHYAHAYTMASFLSPLNTRTDGYGGSREARVKLPLEVFARVRASVPAHVAVGCRFLADEIIEGGARPDDAAFYGVEFARAGMDFLSLSRGGKFEDAKAPKVGAAAYPYTGPSGHECMPTTTKFATPWSRNVDSVARVRRAVRAAGFETPVVTCGGIATYEQAEAALERGDADVVASARQALADPDWFLKLREGRGAEIRRCLFTNYCEGLDQTHEVVTCQLWDREKGHADDATVLRTSDGRRTIAPPWSKASS</sequence>
<dbReference type="AlphaFoldDB" id="A0A2W5W6J6"/>
<evidence type="ECO:0000256" key="1">
    <source>
        <dbReference type="ARBA" id="ARBA00022630"/>
    </source>
</evidence>
<dbReference type="Proteomes" id="UP000249061">
    <property type="component" value="Unassembled WGS sequence"/>
</dbReference>
<dbReference type="GO" id="GO:0016491">
    <property type="term" value="F:oxidoreductase activity"/>
    <property type="evidence" value="ECO:0007669"/>
    <property type="project" value="UniProtKB-KW"/>
</dbReference>
<dbReference type="GO" id="GO:0010181">
    <property type="term" value="F:FMN binding"/>
    <property type="evidence" value="ECO:0007669"/>
    <property type="project" value="InterPro"/>
</dbReference>
<dbReference type="InterPro" id="IPR013785">
    <property type="entry name" value="Aldolase_TIM"/>
</dbReference>
<evidence type="ECO:0000313" key="5">
    <source>
        <dbReference type="Proteomes" id="UP000249061"/>
    </source>
</evidence>
<dbReference type="InterPro" id="IPR001155">
    <property type="entry name" value="OxRdtase_FMN_N"/>
</dbReference>
<evidence type="ECO:0000313" key="4">
    <source>
        <dbReference type="EMBL" id="PZR18831.1"/>
    </source>
</evidence>
<accession>A0A2W5W6J6</accession>
<dbReference type="PANTHER" id="PTHR43656:SF2">
    <property type="entry name" value="BINDING OXIDOREDUCTASE, PUTATIVE (AFU_ORTHOLOGUE AFUA_2G08260)-RELATED"/>
    <property type="match status" value="1"/>
</dbReference>
<dbReference type="PANTHER" id="PTHR43656">
    <property type="entry name" value="BINDING OXIDOREDUCTASE, PUTATIVE (AFU_ORTHOLOGUE AFUA_2G08260)-RELATED"/>
    <property type="match status" value="1"/>
</dbReference>
<dbReference type="SUPFAM" id="SSF51395">
    <property type="entry name" value="FMN-linked oxidoreductases"/>
    <property type="match status" value="1"/>
</dbReference>
<dbReference type="EMBL" id="QFQP01000001">
    <property type="protein sequence ID" value="PZR18831.1"/>
    <property type="molecule type" value="Genomic_DNA"/>
</dbReference>
<reference evidence="4 5" key="1">
    <citation type="submission" date="2017-08" db="EMBL/GenBank/DDBJ databases">
        <title>Infants hospitalized years apart are colonized by the same room-sourced microbial strains.</title>
        <authorList>
            <person name="Brooks B."/>
            <person name="Olm M.R."/>
            <person name="Firek B.A."/>
            <person name="Baker R."/>
            <person name="Thomas B.C."/>
            <person name="Morowitz M.J."/>
            <person name="Banfield J.F."/>
        </authorList>
    </citation>
    <scope>NUCLEOTIDE SEQUENCE [LARGE SCALE GENOMIC DNA]</scope>
    <source>
        <strain evidence="4">S2_003_000_R2_14</strain>
    </source>
</reference>
<dbReference type="InterPro" id="IPR051799">
    <property type="entry name" value="NADH_flavin_oxidoreductase"/>
</dbReference>
<dbReference type="Gene3D" id="3.20.20.70">
    <property type="entry name" value="Aldolase class I"/>
    <property type="match status" value="1"/>
</dbReference>
<protein>
    <submittedName>
        <fullName evidence="4">NADH oxidase</fullName>
    </submittedName>
</protein>
<name>A0A2W5W6J6_9BACT</name>
<comment type="caution">
    <text evidence="4">The sequence shown here is derived from an EMBL/GenBank/DDBJ whole genome shotgun (WGS) entry which is preliminary data.</text>
</comment>
<dbReference type="Pfam" id="PF00724">
    <property type="entry name" value="Oxidored_FMN"/>
    <property type="match status" value="1"/>
</dbReference>
<evidence type="ECO:0000259" key="3">
    <source>
        <dbReference type="Pfam" id="PF00724"/>
    </source>
</evidence>
<organism evidence="4 5">
    <name type="scientific">Archangium gephyra</name>
    <dbReference type="NCBI Taxonomy" id="48"/>
    <lineage>
        <taxon>Bacteria</taxon>
        <taxon>Pseudomonadati</taxon>
        <taxon>Myxococcota</taxon>
        <taxon>Myxococcia</taxon>
        <taxon>Myxococcales</taxon>
        <taxon>Cystobacterineae</taxon>
        <taxon>Archangiaceae</taxon>
        <taxon>Archangium</taxon>
    </lineage>
</organism>
<gene>
    <name evidence="4" type="ORF">DI536_02100</name>
</gene>
<keyword evidence="1" id="KW-0285">Flavoprotein</keyword>